<gene>
    <name evidence="3" type="ORF">AaE_001932</name>
</gene>
<evidence type="ECO:0000313" key="4">
    <source>
        <dbReference type="Proteomes" id="UP000469452"/>
    </source>
</evidence>
<evidence type="ECO:0000256" key="1">
    <source>
        <dbReference type="ARBA" id="ARBA00022801"/>
    </source>
</evidence>
<dbReference type="VEuPathDB" id="FungiDB:H257_06438"/>
<reference evidence="3 4" key="1">
    <citation type="submission" date="2019-06" db="EMBL/GenBank/DDBJ databases">
        <title>Genomics analysis of Aphanomyces spp. identifies a new class of oomycete effector associated with host adaptation.</title>
        <authorList>
            <person name="Gaulin E."/>
        </authorList>
    </citation>
    <scope>NUCLEOTIDE SEQUENCE [LARGE SCALE GENOMIC DNA]</scope>
    <source>
        <strain evidence="3 4">E</strain>
    </source>
</reference>
<dbReference type="InterPro" id="IPR050300">
    <property type="entry name" value="GDXG_lipolytic_enzyme"/>
</dbReference>
<accession>A0A6A5AB89</accession>
<dbReference type="SUPFAM" id="SSF53474">
    <property type="entry name" value="alpha/beta-Hydrolases"/>
    <property type="match status" value="1"/>
</dbReference>
<evidence type="ECO:0000259" key="2">
    <source>
        <dbReference type="Pfam" id="PF07859"/>
    </source>
</evidence>
<organism evidence="3 4">
    <name type="scientific">Aphanomyces astaci</name>
    <name type="common">Crayfish plague agent</name>
    <dbReference type="NCBI Taxonomy" id="112090"/>
    <lineage>
        <taxon>Eukaryota</taxon>
        <taxon>Sar</taxon>
        <taxon>Stramenopiles</taxon>
        <taxon>Oomycota</taxon>
        <taxon>Saprolegniomycetes</taxon>
        <taxon>Saprolegniales</taxon>
        <taxon>Verrucalvaceae</taxon>
        <taxon>Aphanomyces</taxon>
    </lineage>
</organism>
<name>A0A6A5AB89_APHAT</name>
<dbReference type="EMBL" id="VJMI01003935">
    <property type="protein sequence ID" value="KAF0774368.1"/>
    <property type="molecule type" value="Genomic_DNA"/>
</dbReference>
<evidence type="ECO:0000313" key="3">
    <source>
        <dbReference type="EMBL" id="KAF0774368.1"/>
    </source>
</evidence>
<dbReference type="Proteomes" id="UP000469452">
    <property type="component" value="Unassembled WGS sequence"/>
</dbReference>
<dbReference type="Gene3D" id="3.40.50.1820">
    <property type="entry name" value="alpha/beta hydrolase"/>
    <property type="match status" value="1"/>
</dbReference>
<dbReference type="PANTHER" id="PTHR48081:SF8">
    <property type="entry name" value="ALPHA_BETA HYDROLASE FOLD-3 DOMAIN-CONTAINING PROTEIN-RELATED"/>
    <property type="match status" value="1"/>
</dbReference>
<proteinExistence type="predicted"/>
<feature type="domain" description="Alpha/beta hydrolase fold-3" evidence="2">
    <location>
        <begin position="114"/>
        <end position="319"/>
    </location>
</feature>
<dbReference type="InterPro" id="IPR029058">
    <property type="entry name" value="AB_hydrolase_fold"/>
</dbReference>
<comment type="caution">
    <text evidence="3">The sequence shown here is derived from an EMBL/GenBank/DDBJ whole genome shotgun (WGS) entry which is preliminary data.</text>
</comment>
<dbReference type="AlphaFoldDB" id="A0A6A5AB89"/>
<dbReference type="Pfam" id="PF07859">
    <property type="entry name" value="Abhydrolase_3"/>
    <property type="match status" value="1"/>
</dbReference>
<sequence>MVMLGDVLVAILYSLAAPLVVLFHRPHAKWSYMEALSQRLMSHFTPLGIDVVRFGFAFFGRVQRLAYWYVHADRLDSITTPITWYRPSAVVDTPAVKGLWYGDIKSPLQDSVVIFYVHGGGFGSGTADCMSTGLFQPLLQSLEQSSRRPVRLFSVEYDLAPQHPYPRAINQAFDAYMWLLGQGVPSSNVVLCGDSAGGNAVLTLMQRGRRENAPLPACAILVSPWLDLTMTSHFYDVKTDIFTKRTIVAWRDVYLNNDVTKIHEASPGLQSLDGLPPLMVMYGQTELMAGDIATFVAKAKRCHVEVTEYLHPYLYHDFIIFPLGKPSRDAIHALAQFVVLKLDNHSNNTN</sequence>
<dbReference type="InterPro" id="IPR013094">
    <property type="entry name" value="AB_hydrolase_3"/>
</dbReference>
<protein>
    <recommendedName>
        <fullName evidence="2">Alpha/beta hydrolase fold-3 domain-containing protein</fullName>
    </recommendedName>
</protein>
<keyword evidence="1" id="KW-0378">Hydrolase</keyword>
<dbReference type="PANTHER" id="PTHR48081">
    <property type="entry name" value="AB HYDROLASE SUPERFAMILY PROTEIN C4A8.06C"/>
    <property type="match status" value="1"/>
</dbReference>
<dbReference type="GO" id="GO:0016787">
    <property type="term" value="F:hydrolase activity"/>
    <property type="evidence" value="ECO:0007669"/>
    <property type="project" value="UniProtKB-KW"/>
</dbReference>